<protein>
    <submittedName>
        <fullName evidence="2">Uncharacterized protein</fullName>
    </submittedName>
</protein>
<name>A0AAV8V7N6_9CUCU</name>
<organism evidence="2 3">
    <name type="scientific">Exocentrus adspersus</name>
    <dbReference type="NCBI Taxonomy" id="1586481"/>
    <lineage>
        <taxon>Eukaryota</taxon>
        <taxon>Metazoa</taxon>
        <taxon>Ecdysozoa</taxon>
        <taxon>Arthropoda</taxon>
        <taxon>Hexapoda</taxon>
        <taxon>Insecta</taxon>
        <taxon>Pterygota</taxon>
        <taxon>Neoptera</taxon>
        <taxon>Endopterygota</taxon>
        <taxon>Coleoptera</taxon>
        <taxon>Polyphaga</taxon>
        <taxon>Cucujiformia</taxon>
        <taxon>Chrysomeloidea</taxon>
        <taxon>Cerambycidae</taxon>
        <taxon>Lamiinae</taxon>
        <taxon>Acanthocinini</taxon>
        <taxon>Exocentrus</taxon>
    </lineage>
</organism>
<feature type="compositionally biased region" description="Basic residues" evidence="1">
    <location>
        <begin position="1"/>
        <end position="18"/>
    </location>
</feature>
<keyword evidence="3" id="KW-1185">Reference proteome</keyword>
<comment type="caution">
    <text evidence="2">The sequence shown here is derived from an EMBL/GenBank/DDBJ whole genome shotgun (WGS) entry which is preliminary data.</text>
</comment>
<feature type="region of interest" description="Disordered" evidence="1">
    <location>
        <begin position="255"/>
        <end position="315"/>
    </location>
</feature>
<feature type="compositionally biased region" description="Low complexity" evidence="1">
    <location>
        <begin position="38"/>
        <end position="58"/>
    </location>
</feature>
<dbReference type="PANTHER" id="PTHR34239:SF2">
    <property type="entry name" value="TRANSPOSABLE ELEMENT P TRANSPOSASE_THAP9 CONSERVED DOMAIN-CONTAINING PROTEIN"/>
    <property type="match status" value="1"/>
</dbReference>
<dbReference type="AlphaFoldDB" id="A0AAV8V7N6"/>
<evidence type="ECO:0000256" key="1">
    <source>
        <dbReference type="SAM" id="MobiDB-lite"/>
    </source>
</evidence>
<dbReference type="Proteomes" id="UP001159042">
    <property type="component" value="Unassembled WGS sequence"/>
</dbReference>
<dbReference type="PANTHER" id="PTHR34239">
    <property type="entry name" value="APPLE DOMAIN-CONTAINING PROTEIN"/>
    <property type="match status" value="1"/>
</dbReference>
<proteinExistence type="predicted"/>
<dbReference type="EMBL" id="JANEYG010000341">
    <property type="protein sequence ID" value="KAJ8910186.1"/>
    <property type="molecule type" value="Genomic_DNA"/>
</dbReference>
<gene>
    <name evidence="2" type="ORF">NQ315_004526</name>
</gene>
<evidence type="ECO:0000313" key="3">
    <source>
        <dbReference type="Proteomes" id="UP001159042"/>
    </source>
</evidence>
<feature type="region of interest" description="Disordered" evidence="1">
    <location>
        <begin position="1"/>
        <end position="78"/>
    </location>
</feature>
<reference evidence="2 3" key="1">
    <citation type="journal article" date="2023" name="Insect Mol. Biol.">
        <title>Genome sequencing provides insights into the evolution of gene families encoding plant cell wall-degrading enzymes in longhorned beetles.</title>
        <authorList>
            <person name="Shin N.R."/>
            <person name="Okamura Y."/>
            <person name="Kirsch R."/>
            <person name="Pauchet Y."/>
        </authorList>
    </citation>
    <scope>NUCLEOTIDE SEQUENCE [LARGE SCALE GENOMIC DNA]</scope>
    <source>
        <strain evidence="2">EAD_L_NR</strain>
    </source>
</reference>
<sequence length="315" mass="35442">MPKRKVHSGKVRSGKRSKKNSDHNKYKKLYKSLLRQISSSSSESESECSLTSDSSSISDVEAEPVVPEPPVENPVENENFNDLLGLNPDEEKATGPPLKEQIWTRWSSYISKGIEKDSLKEIQEKILIPSNASLLQAPQVNPEVLALMSLEQKSTDTYLAKVQTTLGKGLAGLLQILGQTIDLPDRSEDTKLLADIAKLVAASFHGLTTHRRFLLSSKLVPSARKVAQDCSADTLLFGNTFQEKCRAAKEIEKSSKELKIPEKQLPSSSLNFKRPQFKQRKKDPVKDKVHWKKKGSTPDRNRDRGHRHRRPFQRP</sequence>
<accession>A0AAV8V7N6</accession>
<feature type="compositionally biased region" description="Basic residues" evidence="1">
    <location>
        <begin position="303"/>
        <end position="315"/>
    </location>
</feature>
<evidence type="ECO:0000313" key="2">
    <source>
        <dbReference type="EMBL" id="KAJ8910186.1"/>
    </source>
</evidence>